<protein>
    <recommendedName>
        <fullName evidence="4">DUF4013 domain-containing protein</fullName>
    </recommendedName>
</protein>
<evidence type="ECO:0000313" key="2">
    <source>
        <dbReference type="EMBL" id="ARS90475.1"/>
    </source>
</evidence>
<dbReference type="KEGG" id="naj:B1756_12545"/>
<feature type="transmembrane region" description="Helical" evidence="1">
    <location>
        <begin position="115"/>
        <end position="146"/>
    </location>
</feature>
<feature type="transmembrane region" description="Helical" evidence="1">
    <location>
        <begin position="20"/>
        <end position="44"/>
    </location>
</feature>
<evidence type="ECO:0008006" key="4">
    <source>
        <dbReference type="Google" id="ProtNLM"/>
    </source>
</evidence>
<dbReference type="InterPro" id="IPR025098">
    <property type="entry name" value="DUF4013"/>
</dbReference>
<feature type="transmembrane region" description="Helical" evidence="1">
    <location>
        <begin position="206"/>
        <end position="229"/>
    </location>
</feature>
<dbReference type="AlphaFoldDB" id="A0A2Z2HWE4"/>
<dbReference type="Pfam" id="PF13197">
    <property type="entry name" value="DUF4013"/>
    <property type="match status" value="1"/>
</dbReference>
<name>A0A2Z2HWE4_9EURY</name>
<dbReference type="GeneID" id="32894920"/>
<keyword evidence="1" id="KW-0472">Membrane</keyword>
<keyword evidence="3" id="KW-1185">Reference proteome</keyword>
<dbReference type="OrthoDB" id="107590at2157"/>
<reference evidence="3" key="1">
    <citation type="submission" date="2017-02" db="EMBL/GenBank/DDBJ databases">
        <title>Natronthermophilus aegyptiacus gen. nov.,sp. nov., an aerobic, extremely halophilic alkalithermophilic archaeon isolated from the athalassohaline Wadi An Natrun, Egypt.</title>
        <authorList>
            <person name="Zhao B."/>
        </authorList>
    </citation>
    <scope>NUCLEOTIDE SEQUENCE [LARGE SCALE GENOMIC DNA]</scope>
    <source>
        <strain evidence="3">JW/NM-HA 15</strain>
    </source>
</reference>
<dbReference type="RefSeq" id="WP_086888849.1">
    <property type="nucleotide sequence ID" value="NZ_CP019893.1"/>
</dbReference>
<keyword evidence="1" id="KW-0812">Transmembrane</keyword>
<dbReference type="EMBL" id="CP019893">
    <property type="protein sequence ID" value="ARS90475.1"/>
    <property type="molecule type" value="Genomic_DNA"/>
</dbReference>
<dbReference type="Proteomes" id="UP000250088">
    <property type="component" value="Chromosome"/>
</dbReference>
<keyword evidence="1" id="KW-1133">Transmembrane helix</keyword>
<sequence length="249" mass="25871">MSRLEDPLRYPLRGNWLERTLYGSALVVGSILLVPLVVLAGYGVRVLETSLEGLEEPPAFDGWGSLLRRGAGAIAITLAYLFGPLLAGTLLALALGVVGYYGLQGLVPVIGGETTIVWLVSGAAGLFTALVGLVVAGVVFVSWLCLPAGLVRYAQTGRLRASLDQTAVGSLVRTREYLGAVVVLQLLPLVVPLLAVVALVTIVGVLALPALGFLTVLVFARVLGVFLAGPGASQVPTARDAHLEQAALE</sequence>
<evidence type="ECO:0000256" key="1">
    <source>
        <dbReference type="SAM" id="Phobius"/>
    </source>
</evidence>
<feature type="transmembrane region" description="Helical" evidence="1">
    <location>
        <begin position="78"/>
        <end position="103"/>
    </location>
</feature>
<gene>
    <name evidence="2" type="ORF">B1756_12545</name>
</gene>
<organism evidence="2 3">
    <name type="scientific">Natrarchaeobaculum aegyptiacum</name>
    <dbReference type="NCBI Taxonomy" id="745377"/>
    <lineage>
        <taxon>Archaea</taxon>
        <taxon>Methanobacteriati</taxon>
        <taxon>Methanobacteriota</taxon>
        <taxon>Stenosarchaea group</taxon>
        <taxon>Halobacteria</taxon>
        <taxon>Halobacteriales</taxon>
        <taxon>Natrialbaceae</taxon>
        <taxon>Natrarchaeobaculum</taxon>
    </lineage>
</organism>
<proteinExistence type="predicted"/>
<accession>A0A2Z2HWE4</accession>
<feature type="transmembrane region" description="Helical" evidence="1">
    <location>
        <begin position="177"/>
        <end position="200"/>
    </location>
</feature>
<evidence type="ECO:0000313" key="3">
    <source>
        <dbReference type="Proteomes" id="UP000250088"/>
    </source>
</evidence>